<protein>
    <recommendedName>
        <fullName evidence="3">Small CPxCG-related zinc finger protein</fullName>
    </recommendedName>
</protein>
<organism evidence="1 2">
    <name type="scientific">Nocardioides szechwanensis</name>
    <dbReference type="NCBI Taxonomy" id="1005944"/>
    <lineage>
        <taxon>Bacteria</taxon>
        <taxon>Bacillati</taxon>
        <taxon>Actinomycetota</taxon>
        <taxon>Actinomycetes</taxon>
        <taxon>Propionibacteriales</taxon>
        <taxon>Nocardioidaceae</taxon>
        <taxon>Nocardioides</taxon>
    </lineage>
</organism>
<name>A0A1H0JD10_9ACTN</name>
<dbReference type="AlphaFoldDB" id="A0A1H0JD10"/>
<evidence type="ECO:0008006" key="3">
    <source>
        <dbReference type="Google" id="ProtNLM"/>
    </source>
</evidence>
<accession>A0A1H0JD10</accession>
<proteinExistence type="predicted"/>
<evidence type="ECO:0000313" key="2">
    <source>
        <dbReference type="Proteomes" id="UP000199004"/>
    </source>
</evidence>
<sequence>MATCDFCGREEPDEAATLTWTTATERGRRRVYCDTCSREHLRAMEGKLDSEWW</sequence>
<dbReference type="Proteomes" id="UP000199004">
    <property type="component" value="Unassembled WGS sequence"/>
</dbReference>
<gene>
    <name evidence="1" type="ORF">SAMN05192576_3985</name>
</gene>
<reference evidence="1 2" key="1">
    <citation type="submission" date="2016-10" db="EMBL/GenBank/DDBJ databases">
        <authorList>
            <person name="de Groot N.N."/>
        </authorList>
    </citation>
    <scope>NUCLEOTIDE SEQUENCE [LARGE SCALE GENOMIC DNA]</scope>
    <source>
        <strain evidence="1 2">CGMCC 1.11147</strain>
    </source>
</reference>
<dbReference type="EMBL" id="FNIC01000008">
    <property type="protein sequence ID" value="SDO41430.1"/>
    <property type="molecule type" value="Genomic_DNA"/>
</dbReference>
<dbReference type="STRING" id="1005944.SAMN05192576_3985"/>
<evidence type="ECO:0000313" key="1">
    <source>
        <dbReference type="EMBL" id="SDO41430.1"/>
    </source>
</evidence>
<dbReference type="RefSeq" id="WP_170254364.1">
    <property type="nucleotide sequence ID" value="NZ_BKAE01000012.1"/>
</dbReference>
<keyword evidence="2" id="KW-1185">Reference proteome</keyword>